<comment type="caution">
    <text evidence="2">The sequence shown here is derived from an EMBL/GenBank/DDBJ whole genome shotgun (WGS) entry which is preliminary data.</text>
</comment>
<sequence length="75" mass="8276">MAKAKKNKHLVEAVNRSTKLSSQPIAAPVSSKATTGFISDLEAPPSSLLRMMQTPAMLPTFLALRQRRNNRVRKS</sequence>
<feature type="compositionally biased region" description="Polar residues" evidence="1">
    <location>
        <begin position="15"/>
        <end position="24"/>
    </location>
</feature>
<name>A0AAW2M348_SESRA</name>
<dbReference type="AlphaFoldDB" id="A0AAW2M348"/>
<organism evidence="2">
    <name type="scientific">Sesamum radiatum</name>
    <name type="common">Black benniseed</name>
    <dbReference type="NCBI Taxonomy" id="300843"/>
    <lineage>
        <taxon>Eukaryota</taxon>
        <taxon>Viridiplantae</taxon>
        <taxon>Streptophyta</taxon>
        <taxon>Embryophyta</taxon>
        <taxon>Tracheophyta</taxon>
        <taxon>Spermatophyta</taxon>
        <taxon>Magnoliopsida</taxon>
        <taxon>eudicotyledons</taxon>
        <taxon>Gunneridae</taxon>
        <taxon>Pentapetalae</taxon>
        <taxon>asterids</taxon>
        <taxon>lamiids</taxon>
        <taxon>Lamiales</taxon>
        <taxon>Pedaliaceae</taxon>
        <taxon>Sesamum</taxon>
    </lineage>
</organism>
<reference evidence="2" key="1">
    <citation type="submission" date="2020-06" db="EMBL/GenBank/DDBJ databases">
        <authorList>
            <person name="Li T."/>
            <person name="Hu X."/>
            <person name="Zhang T."/>
            <person name="Song X."/>
            <person name="Zhang H."/>
            <person name="Dai N."/>
            <person name="Sheng W."/>
            <person name="Hou X."/>
            <person name="Wei L."/>
        </authorList>
    </citation>
    <scope>NUCLEOTIDE SEQUENCE</scope>
    <source>
        <strain evidence="2">G02</strain>
        <tissue evidence="2">Leaf</tissue>
    </source>
</reference>
<dbReference type="EMBL" id="JACGWJ010000023">
    <property type="protein sequence ID" value="KAL0325413.1"/>
    <property type="molecule type" value="Genomic_DNA"/>
</dbReference>
<accession>A0AAW2M348</accession>
<evidence type="ECO:0000313" key="2">
    <source>
        <dbReference type="EMBL" id="KAL0325413.1"/>
    </source>
</evidence>
<proteinExistence type="predicted"/>
<gene>
    <name evidence="2" type="ORF">Sradi_5110600</name>
</gene>
<evidence type="ECO:0000256" key="1">
    <source>
        <dbReference type="SAM" id="MobiDB-lite"/>
    </source>
</evidence>
<feature type="region of interest" description="Disordered" evidence="1">
    <location>
        <begin position="1"/>
        <end position="27"/>
    </location>
</feature>
<protein>
    <submittedName>
        <fullName evidence="2">Uncharacterized protein</fullName>
    </submittedName>
</protein>
<reference evidence="2" key="2">
    <citation type="journal article" date="2024" name="Plant">
        <title>Genomic evolution and insights into agronomic trait innovations of Sesamum species.</title>
        <authorList>
            <person name="Miao H."/>
            <person name="Wang L."/>
            <person name="Qu L."/>
            <person name="Liu H."/>
            <person name="Sun Y."/>
            <person name="Le M."/>
            <person name="Wang Q."/>
            <person name="Wei S."/>
            <person name="Zheng Y."/>
            <person name="Lin W."/>
            <person name="Duan Y."/>
            <person name="Cao H."/>
            <person name="Xiong S."/>
            <person name="Wang X."/>
            <person name="Wei L."/>
            <person name="Li C."/>
            <person name="Ma Q."/>
            <person name="Ju M."/>
            <person name="Zhao R."/>
            <person name="Li G."/>
            <person name="Mu C."/>
            <person name="Tian Q."/>
            <person name="Mei H."/>
            <person name="Zhang T."/>
            <person name="Gao T."/>
            <person name="Zhang H."/>
        </authorList>
    </citation>
    <scope>NUCLEOTIDE SEQUENCE</scope>
    <source>
        <strain evidence="2">G02</strain>
    </source>
</reference>